<protein>
    <recommendedName>
        <fullName evidence="5">LapA family protein</fullName>
    </recommendedName>
</protein>
<gene>
    <name evidence="3" type="ORF">E3O32_14615</name>
</gene>
<comment type="caution">
    <text evidence="3">The sequence shown here is derived from an EMBL/GenBank/DDBJ whole genome shotgun (WGS) entry which is preliminary data.</text>
</comment>
<keyword evidence="2" id="KW-1133">Transmembrane helix</keyword>
<evidence type="ECO:0008006" key="5">
    <source>
        <dbReference type="Google" id="ProtNLM"/>
    </source>
</evidence>
<evidence type="ECO:0000256" key="2">
    <source>
        <dbReference type="SAM" id="Phobius"/>
    </source>
</evidence>
<organism evidence="3 4">
    <name type="scientific">Cryobacterium mannosilyticum</name>
    <dbReference type="NCBI Taxonomy" id="1259190"/>
    <lineage>
        <taxon>Bacteria</taxon>
        <taxon>Bacillati</taxon>
        <taxon>Actinomycetota</taxon>
        <taxon>Actinomycetes</taxon>
        <taxon>Micrococcales</taxon>
        <taxon>Microbacteriaceae</taxon>
        <taxon>Cryobacterium</taxon>
    </lineage>
</organism>
<evidence type="ECO:0000256" key="1">
    <source>
        <dbReference type="SAM" id="MobiDB-lite"/>
    </source>
</evidence>
<sequence length="101" mass="10464">MNAFLLGPVAGFVLANSPPPEFNPDTVTPGPAGFVAIFFVAAMVVLLGFDLNRRVRRNTYRAQIKERLAAEMAANAAQDTGGTDAAGAAGSQDTGQQTPGQ</sequence>
<proteinExistence type="predicted"/>
<evidence type="ECO:0000313" key="4">
    <source>
        <dbReference type="Proteomes" id="UP000297643"/>
    </source>
</evidence>
<keyword evidence="2" id="KW-0812">Transmembrane</keyword>
<name>A0A4R8W4N6_9MICO</name>
<dbReference type="Proteomes" id="UP000297643">
    <property type="component" value="Unassembled WGS sequence"/>
</dbReference>
<reference evidence="3 4" key="1">
    <citation type="submission" date="2019-03" db="EMBL/GenBank/DDBJ databases">
        <title>Genomics of glacier-inhabiting Cryobacterium strains.</title>
        <authorList>
            <person name="Liu Q."/>
            <person name="Xin Y.-H."/>
        </authorList>
    </citation>
    <scope>NUCLEOTIDE SEQUENCE [LARGE SCALE GENOMIC DNA]</scope>
    <source>
        <strain evidence="3 4">RHLT2-21</strain>
    </source>
</reference>
<keyword evidence="2" id="KW-0472">Membrane</keyword>
<feature type="transmembrane region" description="Helical" evidence="2">
    <location>
        <begin position="31"/>
        <end position="51"/>
    </location>
</feature>
<dbReference type="AlphaFoldDB" id="A0A4R8W4N6"/>
<dbReference type="RefSeq" id="WP_134510564.1">
    <property type="nucleotide sequence ID" value="NZ_SOFM01000045.1"/>
</dbReference>
<evidence type="ECO:0000313" key="3">
    <source>
        <dbReference type="EMBL" id="TFC00687.1"/>
    </source>
</evidence>
<dbReference type="EMBL" id="SOFM01000045">
    <property type="protein sequence ID" value="TFC00687.1"/>
    <property type="molecule type" value="Genomic_DNA"/>
</dbReference>
<keyword evidence="4" id="KW-1185">Reference proteome</keyword>
<accession>A0A4R8W4N6</accession>
<feature type="region of interest" description="Disordered" evidence="1">
    <location>
        <begin position="73"/>
        <end position="101"/>
    </location>
</feature>